<comment type="caution">
    <text evidence="1">The sequence shown here is derived from an EMBL/GenBank/DDBJ whole genome shotgun (WGS) entry which is preliminary data.</text>
</comment>
<accession>A0A1A0DCH5</accession>
<evidence type="ECO:0008006" key="3">
    <source>
        <dbReference type="Google" id="ProtNLM"/>
    </source>
</evidence>
<dbReference type="AlphaFoldDB" id="A0A1A0DCH5"/>
<sequence>MSKLLNCTNDDILDMFPRIKSLGGGPFGEDADIFGDTLREVVQDAPQTRDLPFKQQTVNELRNFLTYSDEDIERVSWVVLGIDPTADVEEPPNWGSFPTLRAFWSAVLHAFENDPEVQMGREIDPSM</sequence>
<proteinExistence type="predicted"/>
<evidence type="ECO:0000313" key="1">
    <source>
        <dbReference type="EMBL" id="OAZ72725.1"/>
    </source>
</evidence>
<evidence type="ECO:0000313" key="2">
    <source>
        <dbReference type="Proteomes" id="UP000093796"/>
    </source>
</evidence>
<dbReference type="Proteomes" id="UP000093796">
    <property type="component" value="Unassembled WGS sequence"/>
</dbReference>
<protein>
    <recommendedName>
        <fullName evidence="3">CdiI immunity protein domain-containing protein</fullName>
    </recommendedName>
</protein>
<name>A0A1A0DCH5_ACEPA</name>
<dbReference type="EMBL" id="LYUD01000099">
    <property type="protein sequence ID" value="OAZ72725.1"/>
    <property type="molecule type" value="Genomic_DNA"/>
</dbReference>
<organism evidence="1 2">
    <name type="scientific">Acetobacter pasteurianus</name>
    <name type="common">Acetobacter turbidans</name>
    <dbReference type="NCBI Taxonomy" id="438"/>
    <lineage>
        <taxon>Bacteria</taxon>
        <taxon>Pseudomonadati</taxon>
        <taxon>Pseudomonadota</taxon>
        <taxon>Alphaproteobacteria</taxon>
        <taxon>Acetobacterales</taxon>
        <taxon>Acetobacteraceae</taxon>
        <taxon>Acetobacter</taxon>
    </lineage>
</organism>
<gene>
    <name evidence="1" type="ORF">SRCM100623_01267</name>
</gene>
<dbReference type="PATRIC" id="fig|438.15.peg.1441"/>
<reference evidence="1 2" key="1">
    <citation type="submission" date="2016-05" db="EMBL/GenBank/DDBJ databases">
        <title>Genome sequencing of Acetobacter pasteurianus strain SRCM100623.</title>
        <authorList>
            <person name="Song Y.R."/>
        </authorList>
    </citation>
    <scope>NUCLEOTIDE SEQUENCE [LARGE SCALE GENOMIC DNA]</scope>
    <source>
        <strain evidence="1 2">SRCM100623</strain>
    </source>
</reference>